<feature type="compositionally biased region" description="Pro residues" evidence="1">
    <location>
        <begin position="128"/>
        <end position="146"/>
    </location>
</feature>
<protein>
    <submittedName>
        <fullName evidence="2">Uncharacterized protein</fullName>
    </submittedName>
</protein>
<dbReference type="AlphaFoldDB" id="A0A7W3X1K2"/>
<evidence type="ECO:0000313" key="2">
    <source>
        <dbReference type="EMBL" id="MBB1262431.1"/>
    </source>
</evidence>
<dbReference type="Proteomes" id="UP000517765">
    <property type="component" value="Unassembled WGS sequence"/>
</dbReference>
<sequence>MEISATPATSRLRTPEEHQLPAYLVERIYHAARLAGLPLAIETGDAGVYLEREGPLAGPTDHVVVSWHVPDHLFLTAMDQPLQAPAPTFLNAVYQATDHVLTTLLDNSGLETRHHPRTGALTVLGITGPPPTPLNDTPPKPADQQA</sequence>
<dbReference type="RefSeq" id="WP_181356620.1">
    <property type="nucleotide sequence ID" value="NZ_JABJXA010000352.1"/>
</dbReference>
<accession>A0A7W3X1K2</accession>
<feature type="region of interest" description="Disordered" evidence="1">
    <location>
        <begin position="122"/>
        <end position="146"/>
    </location>
</feature>
<proteinExistence type="predicted"/>
<dbReference type="EMBL" id="JABJXA010000352">
    <property type="protein sequence ID" value="MBB1262431.1"/>
    <property type="molecule type" value="Genomic_DNA"/>
</dbReference>
<reference evidence="3" key="1">
    <citation type="submission" date="2020-05" db="EMBL/GenBank/DDBJ databases">
        <title>Classification of alakaliphilic streptomycetes isolated from an alkaline soil next to Lonar Crater, India and a proposal for the recognition of Streptomyces alkaliterrae sp. nov.</title>
        <authorList>
            <person name="Golinska P."/>
        </authorList>
    </citation>
    <scope>NUCLEOTIDE SEQUENCE [LARGE SCALE GENOMIC DNA]</scope>
    <source>
        <strain evidence="3">OF8</strain>
    </source>
</reference>
<name>A0A7W3X1K2_9ACTN</name>
<comment type="caution">
    <text evidence="2">The sequence shown here is derived from an EMBL/GenBank/DDBJ whole genome shotgun (WGS) entry which is preliminary data.</text>
</comment>
<gene>
    <name evidence="2" type="ORF">H3147_27070</name>
</gene>
<evidence type="ECO:0000256" key="1">
    <source>
        <dbReference type="SAM" id="MobiDB-lite"/>
    </source>
</evidence>
<organism evidence="2 3">
    <name type="scientific">Streptomyces alkaliterrae</name>
    <dbReference type="NCBI Taxonomy" id="2213162"/>
    <lineage>
        <taxon>Bacteria</taxon>
        <taxon>Bacillati</taxon>
        <taxon>Actinomycetota</taxon>
        <taxon>Actinomycetes</taxon>
        <taxon>Kitasatosporales</taxon>
        <taxon>Streptomycetaceae</taxon>
        <taxon>Streptomyces</taxon>
    </lineage>
</organism>
<evidence type="ECO:0000313" key="3">
    <source>
        <dbReference type="Proteomes" id="UP000517765"/>
    </source>
</evidence>